<dbReference type="RefSeq" id="XP_045148324.1">
    <property type="nucleotide sequence ID" value="XM_045292389.1"/>
</dbReference>
<sequence>MASVGQVNLDLAALLEELNQKELGQFKTLLKSLPQQSVFHSQELPTMEGIDEANGRQLAETMVQHCRRFWVDTMSLLLFNKSNQTDLHERVANERWEAAGRSFIAISPSASTETIGALEPQDSKSEETNTAGEQGHGDEYIPILKKLFVKIWENNFYPGAIENFPLVCQRYATMVPFYSPETLAGPLPYTVVLRGPAGVGKSTLAKKLMMDWAEDRLEETFQYVFYLNCRELRKMGPCSYAQLMSKCYPELKDNIPAVIAEAHNVLFVIDGFNELRFPPGALLRDVTGNWKKQKPVPILLSSLLKKMLLPNVTLLITTQPWMLRELRSLLEEPLFIDVEGYLEVDKSAYFLEHFQDGEQAQKAFNLLKSNPALCSLASAPAVCWLVCTCLKLQMDHGQDPAPTCQTVTSLFFRFLCNQFTLVPTSDHLEGLGAVLKTLCLLAAEGVWTQGSVFGVEDLERLGAKEFEISPFLERNILRKDRDCGGCYSFIHLSVQQFFAALFYVLGREGEEGKAERVRELETTFGCQVPTDYKRALLKRKVKASGNKPLSVRRTREMFCCLYESQEEAFIKEAMAYFKEISLTLQDKMDMVRASSCLKHSSSVERMSLKIEKGLFLEDGCPELDSLKEDPHILPLWVDLCSILGSSKNLVSLDLSNCYLNESAVRVFCDQITSTSHSLQKVSLNHIFPSDAYQDFCFALVGQKTLAHLTLQGSTHNEMLPLLYEGLKHPECNLQYLSLESCSTTFDQLADIFFILKINQSLTCLSLTDIELLDEGMASLCDTLEHLECSLQKLSLEKCLLTKACCKDLSSALVNNQKLTHLCLAKNDLGDDGVTLLCEGLSSPKCRLQTLVLWDCGITDEGCSHLSKLLQQKSCLTQLDLGMNRIGFTGLNLLCEALKEPTCSLKCLWLKIDKSDTATQKLLDEVKKSNPQLTIEQDNHEPRRNRFSCPEFLF</sequence>
<evidence type="ECO:0000313" key="1">
    <source>
        <dbReference type="Proteomes" id="UP000694863"/>
    </source>
</evidence>
<protein>
    <submittedName>
        <fullName evidence="2">NACHT, LRR and PYD domains-containing protein 2</fullName>
    </submittedName>
</protein>
<gene>
    <name evidence="2" type="primary">NLRP2</name>
</gene>
<organism evidence="1 2">
    <name type="scientific">Echinops telfairi</name>
    <name type="common">Lesser hedgehog tenrec</name>
    <dbReference type="NCBI Taxonomy" id="9371"/>
    <lineage>
        <taxon>Eukaryota</taxon>
        <taxon>Metazoa</taxon>
        <taxon>Chordata</taxon>
        <taxon>Craniata</taxon>
        <taxon>Vertebrata</taxon>
        <taxon>Euteleostomi</taxon>
        <taxon>Mammalia</taxon>
        <taxon>Eutheria</taxon>
        <taxon>Afrotheria</taxon>
        <taxon>Tenrecidae</taxon>
        <taxon>Tenrecinae</taxon>
        <taxon>Echinops</taxon>
    </lineage>
</organism>
<evidence type="ECO:0000313" key="2">
    <source>
        <dbReference type="RefSeq" id="XP_045148324.1"/>
    </source>
</evidence>
<dbReference type="Proteomes" id="UP000694863">
    <property type="component" value="Unplaced"/>
</dbReference>
<name>A0AC55D9A4_ECHTE</name>
<reference evidence="2" key="1">
    <citation type="submission" date="2025-08" db="UniProtKB">
        <authorList>
            <consortium name="RefSeq"/>
        </authorList>
    </citation>
    <scope>IDENTIFICATION</scope>
</reference>
<accession>A0AC55D9A4</accession>
<proteinExistence type="predicted"/>
<keyword evidence="1" id="KW-1185">Reference proteome</keyword>